<dbReference type="Pfam" id="PF25298">
    <property type="entry name" value="Baculo_FP_2nd"/>
    <property type="match status" value="1"/>
</dbReference>
<evidence type="ECO:0000313" key="2">
    <source>
        <dbReference type="EMBL" id="CAG9125692.1"/>
    </source>
</evidence>
<comment type="caution">
    <text evidence="2">The sequence shown here is derived from an EMBL/GenBank/DDBJ whole genome shotgun (WGS) entry which is preliminary data.</text>
</comment>
<name>A0A8S4FF88_PLUXY</name>
<evidence type="ECO:0000259" key="1">
    <source>
        <dbReference type="Pfam" id="PF25298"/>
    </source>
</evidence>
<gene>
    <name evidence="2" type="ORF">PLXY2_LOCUS8425</name>
</gene>
<proteinExistence type="predicted"/>
<organism evidence="2 3">
    <name type="scientific">Plutella xylostella</name>
    <name type="common">Diamondback moth</name>
    <name type="synonym">Plutella maculipennis</name>
    <dbReference type="NCBI Taxonomy" id="51655"/>
    <lineage>
        <taxon>Eukaryota</taxon>
        <taxon>Metazoa</taxon>
        <taxon>Ecdysozoa</taxon>
        <taxon>Arthropoda</taxon>
        <taxon>Hexapoda</taxon>
        <taxon>Insecta</taxon>
        <taxon>Pterygota</taxon>
        <taxon>Neoptera</taxon>
        <taxon>Endopterygota</taxon>
        <taxon>Lepidoptera</taxon>
        <taxon>Glossata</taxon>
        <taxon>Ditrysia</taxon>
        <taxon>Yponomeutoidea</taxon>
        <taxon>Plutellidae</taxon>
        <taxon>Plutella</taxon>
    </lineage>
</organism>
<protein>
    <submittedName>
        <fullName evidence="2">(diamondback moth) hypothetical protein</fullName>
    </submittedName>
</protein>
<dbReference type="InterPro" id="IPR057251">
    <property type="entry name" value="FP_C"/>
</dbReference>
<reference evidence="2" key="1">
    <citation type="submission" date="2020-11" db="EMBL/GenBank/DDBJ databases">
        <authorList>
            <person name="Whiteford S."/>
        </authorList>
    </citation>
    <scope>NUCLEOTIDE SEQUENCE</scope>
</reference>
<feature type="domain" description="FP protein C-terminal" evidence="1">
    <location>
        <begin position="170"/>
        <end position="221"/>
    </location>
</feature>
<dbReference type="Proteomes" id="UP000653454">
    <property type="component" value="Unassembled WGS sequence"/>
</dbReference>
<sequence>MLATISLSRCNERLEELGGFMITADSRLKKLESREIQVLELQATVSELKSNLNLQAQNQLKNELEISGVPEHTNENLHHVLLVAARKVGVSLEEHDVDWISRVGPKRPAAAPATDPDTASRLPRTIVVRMLRRTKRDEIIKAFKTRRNISNKDIEVDGPTLKIFCNERLTKENRLLFREARGRSKQLGYAYCWCHHGTIFVRQRDGKPSKLIQSRDDLDRILPSSNIDPKV</sequence>
<keyword evidence="3" id="KW-1185">Reference proteome</keyword>
<accession>A0A8S4FF88</accession>
<dbReference type="EMBL" id="CAJHNJ030000031">
    <property type="protein sequence ID" value="CAG9125692.1"/>
    <property type="molecule type" value="Genomic_DNA"/>
</dbReference>
<dbReference type="AlphaFoldDB" id="A0A8S4FF88"/>
<evidence type="ECO:0000313" key="3">
    <source>
        <dbReference type="Proteomes" id="UP000653454"/>
    </source>
</evidence>